<name>A0ACC6TKW5_9MICC</name>
<organism evidence="1 2">
    <name type="scientific">Arthrobacter nitrophenolicus</name>
    <dbReference type="NCBI Taxonomy" id="683150"/>
    <lineage>
        <taxon>Bacteria</taxon>
        <taxon>Bacillati</taxon>
        <taxon>Actinomycetota</taxon>
        <taxon>Actinomycetes</taxon>
        <taxon>Micrococcales</taxon>
        <taxon>Micrococcaceae</taxon>
        <taxon>Arthrobacter</taxon>
    </lineage>
</organism>
<gene>
    <name evidence="1" type="ORF">ABIC98_004029</name>
</gene>
<accession>A0ACC6TKW5</accession>
<keyword evidence="2" id="KW-1185">Reference proteome</keyword>
<comment type="caution">
    <text evidence="1">The sequence shown here is derived from an EMBL/GenBank/DDBJ whole genome shotgun (WGS) entry which is preliminary data.</text>
</comment>
<proteinExistence type="predicted"/>
<evidence type="ECO:0000313" key="2">
    <source>
        <dbReference type="Proteomes" id="UP001549207"/>
    </source>
</evidence>
<evidence type="ECO:0000313" key="1">
    <source>
        <dbReference type="EMBL" id="MET3774353.1"/>
    </source>
</evidence>
<sequence length="67" mass="7660">MELHWQPDWQRTLGQHVEIRRGRITIRAGTVEAVTADNNVLWIAASGVEPRQMVERANGNEVYAPYT</sequence>
<dbReference type="EMBL" id="JBEPNJ010000028">
    <property type="protein sequence ID" value="MET3774353.1"/>
    <property type="molecule type" value="Genomic_DNA"/>
</dbReference>
<reference evidence="1" key="1">
    <citation type="submission" date="2024-06" db="EMBL/GenBank/DDBJ databases">
        <title>Genomic Encyclopedia of Type Strains, Phase IV (KMG-IV): sequencing the most valuable type-strain genomes for metagenomic binning, comparative biology and taxonomic classification.</title>
        <authorList>
            <person name="Goeker M."/>
        </authorList>
    </citation>
    <scope>NUCLEOTIDE SEQUENCE</scope>
    <source>
        <strain evidence="1">SJCon</strain>
    </source>
</reference>
<dbReference type="Proteomes" id="UP001549207">
    <property type="component" value="Unassembled WGS sequence"/>
</dbReference>
<protein>
    <submittedName>
        <fullName evidence="1">Lipopolysaccharide export system protein LptA</fullName>
    </submittedName>
</protein>